<dbReference type="Pfam" id="PF00005">
    <property type="entry name" value="ABC_tran"/>
    <property type="match status" value="1"/>
</dbReference>
<accession>A0A6C2U4K4</accession>
<dbReference type="InterPro" id="IPR050153">
    <property type="entry name" value="Metal_Ion_Import_ABC"/>
</dbReference>
<name>A0A6C2U4K4_PONDE</name>
<evidence type="ECO:0000256" key="3">
    <source>
        <dbReference type="ARBA" id="ARBA00022840"/>
    </source>
</evidence>
<dbReference type="Proteomes" id="UP000366872">
    <property type="component" value="Unassembled WGS sequence"/>
</dbReference>
<gene>
    <name evidence="5" type="primary">fepC</name>
    <name evidence="5" type="ORF">PDESU_03480</name>
</gene>
<feature type="domain" description="ABC transporter" evidence="4">
    <location>
        <begin position="6"/>
        <end position="242"/>
    </location>
</feature>
<dbReference type="GO" id="GO:0005524">
    <property type="term" value="F:ATP binding"/>
    <property type="evidence" value="ECO:0007669"/>
    <property type="project" value="UniProtKB-KW"/>
</dbReference>
<evidence type="ECO:0000313" key="5">
    <source>
        <dbReference type="EMBL" id="VGO14910.1"/>
    </source>
</evidence>
<dbReference type="SUPFAM" id="SSF52540">
    <property type="entry name" value="P-loop containing nucleoside triphosphate hydrolases"/>
    <property type="match status" value="1"/>
</dbReference>
<evidence type="ECO:0000256" key="2">
    <source>
        <dbReference type="ARBA" id="ARBA00022741"/>
    </source>
</evidence>
<organism evidence="5 6">
    <name type="scientific">Pontiella desulfatans</name>
    <dbReference type="NCBI Taxonomy" id="2750659"/>
    <lineage>
        <taxon>Bacteria</taxon>
        <taxon>Pseudomonadati</taxon>
        <taxon>Kiritimatiellota</taxon>
        <taxon>Kiritimatiellia</taxon>
        <taxon>Kiritimatiellales</taxon>
        <taxon>Pontiellaceae</taxon>
        <taxon>Pontiella</taxon>
    </lineage>
</organism>
<dbReference type="PROSITE" id="PS50893">
    <property type="entry name" value="ABC_TRANSPORTER_2"/>
    <property type="match status" value="1"/>
</dbReference>
<dbReference type="InterPro" id="IPR003439">
    <property type="entry name" value="ABC_transporter-like_ATP-bd"/>
</dbReference>
<dbReference type="GO" id="GO:0016887">
    <property type="term" value="F:ATP hydrolysis activity"/>
    <property type="evidence" value="ECO:0007669"/>
    <property type="project" value="InterPro"/>
</dbReference>
<dbReference type="FunFam" id="3.40.50.300:FF:000134">
    <property type="entry name" value="Iron-enterobactin ABC transporter ATP-binding protein"/>
    <property type="match status" value="1"/>
</dbReference>
<dbReference type="RefSeq" id="WP_136080530.1">
    <property type="nucleotide sequence ID" value="NZ_CAAHFG010000002.1"/>
</dbReference>
<evidence type="ECO:0000256" key="1">
    <source>
        <dbReference type="ARBA" id="ARBA00022448"/>
    </source>
</evidence>
<keyword evidence="2" id="KW-0547">Nucleotide-binding</keyword>
<dbReference type="InterPro" id="IPR017871">
    <property type="entry name" value="ABC_transporter-like_CS"/>
</dbReference>
<dbReference type="EMBL" id="CAAHFG010000002">
    <property type="protein sequence ID" value="VGO14910.1"/>
    <property type="molecule type" value="Genomic_DNA"/>
</dbReference>
<proteinExistence type="predicted"/>
<dbReference type="PANTHER" id="PTHR42734">
    <property type="entry name" value="METAL TRANSPORT SYSTEM ATP-BINDING PROTEIN TM_0124-RELATED"/>
    <property type="match status" value="1"/>
</dbReference>
<dbReference type="CDD" id="cd03214">
    <property type="entry name" value="ABC_Iron-Siderophores_B12_Hemin"/>
    <property type="match status" value="1"/>
</dbReference>
<sequence>MSEPIIQIKNLSISLSGNEILKGVSLDIGEGVYVSIIGPNGAGKTTLVKCMAGIYREWSGSIGIGGKAFGDLGNRELARLQSYVPQAEGRTNPLTVEEFVATGRYPHLSAFTTMQKDDYEAVDKALDRAGLLPLRKRNLNTLSGGERQMAFIAAALAQDTQILLLDEPSTFLDYRHQAKVASILKSACREHGITVVAVHHDINTATSCSNQIVALKDGTIAFEGTPAETANAEVLQNIYCTEFVVAPSPHRPLPYIMSGGAI</sequence>
<evidence type="ECO:0000259" key="4">
    <source>
        <dbReference type="PROSITE" id="PS50893"/>
    </source>
</evidence>
<reference evidence="5 6" key="1">
    <citation type="submission" date="2019-04" db="EMBL/GenBank/DDBJ databases">
        <authorList>
            <person name="Van Vliet M D."/>
        </authorList>
    </citation>
    <scope>NUCLEOTIDE SEQUENCE [LARGE SCALE GENOMIC DNA]</scope>
    <source>
        <strain evidence="5 6">F1</strain>
    </source>
</reference>
<keyword evidence="3 5" id="KW-0067">ATP-binding</keyword>
<keyword evidence="6" id="KW-1185">Reference proteome</keyword>
<evidence type="ECO:0000313" key="6">
    <source>
        <dbReference type="Proteomes" id="UP000366872"/>
    </source>
</evidence>
<dbReference type="PROSITE" id="PS00211">
    <property type="entry name" value="ABC_TRANSPORTER_1"/>
    <property type="match status" value="1"/>
</dbReference>
<dbReference type="InterPro" id="IPR003593">
    <property type="entry name" value="AAA+_ATPase"/>
</dbReference>
<dbReference type="AlphaFoldDB" id="A0A6C2U4K4"/>
<dbReference type="Gene3D" id="3.40.50.300">
    <property type="entry name" value="P-loop containing nucleotide triphosphate hydrolases"/>
    <property type="match status" value="1"/>
</dbReference>
<dbReference type="SMART" id="SM00382">
    <property type="entry name" value="AAA"/>
    <property type="match status" value="1"/>
</dbReference>
<protein>
    <submittedName>
        <fullName evidence="5">Ferric enterobactin transport ATP-binding protein FepC</fullName>
    </submittedName>
</protein>
<keyword evidence="1" id="KW-0813">Transport</keyword>
<dbReference type="InterPro" id="IPR027417">
    <property type="entry name" value="P-loop_NTPase"/>
</dbReference>